<organism evidence="3 4">
    <name type="scientific">Sorangium cellulosum</name>
    <name type="common">Polyangium cellulosum</name>
    <dbReference type="NCBI Taxonomy" id="56"/>
    <lineage>
        <taxon>Bacteria</taxon>
        <taxon>Pseudomonadati</taxon>
        <taxon>Myxococcota</taxon>
        <taxon>Polyangia</taxon>
        <taxon>Polyangiales</taxon>
        <taxon>Polyangiaceae</taxon>
        <taxon>Sorangium</taxon>
    </lineage>
</organism>
<dbReference type="PANTHER" id="PTHR32182">
    <property type="entry name" value="DNA REPLICATION AND REPAIR PROTEIN RECF"/>
    <property type="match status" value="1"/>
</dbReference>
<dbReference type="InterPro" id="IPR003959">
    <property type="entry name" value="ATPase_AAA_core"/>
</dbReference>
<proteinExistence type="predicted"/>
<accession>A0A150SQ01</accession>
<name>A0A150SQ01_SORCE</name>
<dbReference type="Proteomes" id="UP000075515">
    <property type="component" value="Unassembled WGS sequence"/>
</dbReference>
<dbReference type="InterPro" id="IPR027417">
    <property type="entry name" value="P-loop_NTPase"/>
</dbReference>
<evidence type="ECO:0000313" key="3">
    <source>
        <dbReference type="EMBL" id="KYF98981.1"/>
    </source>
</evidence>
<protein>
    <recommendedName>
        <fullName evidence="2">AAA+ ATPase domain-containing protein</fullName>
    </recommendedName>
</protein>
<dbReference type="GO" id="GO:0006302">
    <property type="term" value="P:double-strand break repair"/>
    <property type="evidence" value="ECO:0007669"/>
    <property type="project" value="TreeGrafter"/>
</dbReference>
<dbReference type="InterPro" id="IPR014555">
    <property type="entry name" value="RecF-like"/>
</dbReference>
<dbReference type="SMART" id="SM00382">
    <property type="entry name" value="AAA"/>
    <property type="match status" value="1"/>
</dbReference>
<reference evidence="3 4" key="1">
    <citation type="submission" date="2014-02" db="EMBL/GenBank/DDBJ databases">
        <title>The small core and large imbalanced accessory genome model reveals a collaborative survival strategy of Sorangium cellulosum strains in nature.</title>
        <authorList>
            <person name="Han K."/>
            <person name="Peng R."/>
            <person name="Blom J."/>
            <person name="Li Y.-Z."/>
        </authorList>
    </citation>
    <scope>NUCLEOTIDE SEQUENCE [LARGE SCALE GENOMIC DNA]</scope>
    <source>
        <strain evidence="3 4">So0149</strain>
    </source>
</reference>
<feature type="domain" description="AAA+ ATPase" evidence="2">
    <location>
        <begin position="31"/>
        <end position="372"/>
    </location>
</feature>
<dbReference type="EMBL" id="JEMC01001195">
    <property type="protein sequence ID" value="KYF98981.1"/>
    <property type="molecule type" value="Genomic_DNA"/>
</dbReference>
<dbReference type="GO" id="GO:0000731">
    <property type="term" value="P:DNA synthesis involved in DNA repair"/>
    <property type="evidence" value="ECO:0007669"/>
    <property type="project" value="TreeGrafter"/>
</dbReference>
<dbReference type="PIRSF" id="PIRSF029347">
    <property type="entry name" value="RecF"/>
    <property type="match status" value="1"/>
</dbReference>
<dbReference type="PANTHER" id="PTHR32182:SF22">
    <property type="entry name" value="ATP-DEPENDENT ENDONUCLEASE, OLD FAMILY-RELATED"/>
    <property type="match status" value="1"/>
</dbReference>
<dbReference type="Pfam" id="PF13304">
    <property type="entry name" value="AAA_21"/>
    <property type="match status" value="2"/>
</dbReference>
<gene>
    <name evidence="3" type="ORF">BE18_07985</name>
</gene>
<dbReference type="CDD" id="cd00267">
    <property type="entry name" value="ABC_ATPase"/>
    <property type="match status" value="1"/>
</dbReference>
<dbReference type="InterPro" id="IPR003593">
    <property type="entry name" value="AAA+_ATPase"/>
</dbReference>
<dbReference type="SUPFAM" id="SSF52540">
    <property type="entry name" value="P-loop containing nucleoside triphosphate hydrolases"/>
    <property type="match status" value="1"/>
</dbReference>
<evidence type="ECO:0000313" key="4">
    <source>
        <dbReference type="Proteomes" id="UP000075515"/>
    </source>
</evidence>
<dbReference type="GO" id="GO:0016887">
    <property type="term" value="F:ATP hydrolysis activity"/>
    <property type="evidence" value="ECO:0007669"/>
    <property type="project" value="InterPro"/>
</dbReference>
<evidence type="ECO:0000259" key="2">
    <source>
        <dbReference type="SMART" id="SM00382"/>
    </source>
</evidence>
<evidence type="ECO:0000256" key="1">
    <source>
        <dbReference type="SAM" id="MobiDB-lite"/>
    </source>
</evidence>
<comment type="caution">
    <text evidence="3">The sequence shown here is derived from an EMBL/GenBank/DDBJ whole genome shotgun (WGS) entry which is preliminary data.</text>
</comment>
<sequence length="418" mass="45816">MGAGGRRAATTMIQQVSFTNFKSLRRVDAGLGRFTVIVGPNGSGKTSILDGLHYLAQATRWPLAGLIRGVFAPSNLKSRGSSGPIQLVATGSFHDVTAEVRIIVEGRDDLNGNASWRGTVVRRWGDAVEETSEAEEGWQLVKSSDPQPTPRPGGKKDVLRTHGLPEMAELAKELGFARKLRLDIEALAAASYSDEEMPRLATDGSGLASVLADAAARTPEVFQSIQEAARQVIPTLERIRTRRAKVQRQERQEITIDGEEAIQRSVDRFYWGQQLVLDFKGAPDIPAPLASEGTLLVIGLLTALWMEPRPRLLLLDDIDKALHPRAQEELVTQIRKILEMAPELQVIATSHSPYLLDHFDAQDVLLTALLPDGSTACARLADHPDFDRWKSTTRSGELWSFVGEDWVAQKASAAQEHG</sequence>
<dbReference type="GO" id="GO:0005524">
    <property type="term" value="F:ATP binding"/>
    <property type="evidence" value="ECO:0007669"/>
    <property type="project" value="InterPro"/>
</dbReference>
<dbReference type="AlphaFoldDB" id="A0A150SQ01"/>
<feature type="region of interest" description="Disordered" evidence="1">
    <location>
        <begin position="134"/>
        <end position="159"/>
    </location>
</feature>
<dbReference type="Gene3D" id="3.40.50.300">
    <property type="entry name" value="P-loop containing nucleotide triphosphate hydrolases"/>
    <property type="match status" value="2"/>
</dbReference>